<protein>
    <submittedName>
        <fullName evidence="1">Uncharacterized protein</fullName>
    </submittedName>
</protein>
<reference evidence="1" key="1">
    <citation type="submission" date="2018-02" db="EMBL/GenBank/DDBJ databases">
        <title>Rhizophora mucronata_Transcriptome.</title>
        <authorList>
            <person name="Meera S.P."/>
            <person name="Sreeshan A."/>
            <person name="Augustine A."/>
        </authorList>
    </citation>
    <scope>NUCLEOTIDE SEQUENCE</scope>
    <source>
        <tissue evidence="1">Leaf</tissue>
    </source>
</reference>
<accession>A0A2P2PC30</accession>
<sequence length="26" mass="2839">MTFSYITYVAFDANGLVSNVDGLIDI</sequence>
<evidence type="ECO:0000313" key="1">
    <source>
        <dbReference type="EMBL" id="MBX52277.1"/>
    </source>
</evidence>
<organism evidence="1">
    <name type="scientific">Rhizophora mucronata</name>
    <name type="common">Asiatic mangrove</name>
    <dbReference type="NCBI Taxonomy" id="61149"/>
    <lineage>
        <taxon>Eukaryota</taxon>
        <taxon>Viridiplantae</taxon>
        <taxon>Streptophyta</taxon>
        <taxon>Embryophyta</taxon>
        <taxon>Tracheophyta</taxon>
        <taxon>Spermatophyta</taxon>
        <taxon>Magnoliopsida</taxon>
        <taxon>eudicotyledons</taxon>
        <taxon>Gunneridae</taxon>
        <taxon>Pentapetalae</taxon>
        <taxon>rosids</taxon>
        <taxon>fabids</taxon>
        <taxon>Malpighiales</taxon>
        <taxon>Rhizophoraceae</taxon>
        <taxon>Rhizophora</taxon>
    </lineage>
</organism>
<dbReference type="EMBL" id="GGEC01071793">
    <property type="protein sequence ID" value="MBX52277.1"/>
    <property type="molecule type" value="Transcribed_RNA"/>
</dbReference>
<dbReference type="AlphaFoldDB" id="A0A2P2PC30"/>
<name>A0A2P2PC30_RHIMU</name>
<proteinExistence type="predicted"/>